<evidence type="ECO:0000256" key="2">
    <source>
        <dbReference type="ARBA" id="ARBA00022448"/>
    </source>
</evidence>
<dbReference type="SUPFAM" id="SSF51261">
    <property type="entry name" value="Duplicated hybrid motif"/>
    <property type="match status" value="1"/>
</dbReference>
<evidence type="ECO:0000259" key="13">
    <source>
        <dbReference type="PROSITE" id="PS51093"/>
    </source>
</evidence>
<feature type="transmembrane region" description="Helical" evidence="12">
    <location>
        <begin position="12"/>
        <end position="39"/>
    </location>
</feature>
<evidence type="ECO:0000256" key="1">
    <source>
        <dbReference type="ARBA" id="ARBA00004651"/>
    </source>
</evidence>
<feature type="active site" description="Phosphocysteine intermediate; for EIIB activity" evidence="11">
    <location>
        <position position="478"/>
    </location>
</feature>
<evidence type="ECO:0000256" key="8">
    <source>
        <dbReference type="ARBA" id="ARBA00022777"/>
    </source>
</evidence>
<dbReference type="GO" id="GO:0008982">
    <property type="term" value="F:protein-N(PI)-phosphohistidine-sugar phosphotransferase activity"/>
    <property type="evidence" value="ECO:0007669"/>
    <property type="project" value="InterPro"/>
</dbReference>
<evidence type="ECO:0000256" key="11">
    <source>
        <dbReference type="PROSITE-ProRule" id="PRU00421"/>
    </source>
</evidence>
<feature type="transmembrane region" description="Helical" evidence="12">
    <location>
        <begin position="335"/>
        <end position="352"/>
    </location>
</feature>
<dbReference type="InterPro" id="IPR018113">
    <property type="entry name" value="PTrfase_EIIB_Cys"/>
</dbReference>
<evidence type="ECO:0000256" key="5">
    <source>
        <dbReference type="ARBA" id="ARBA00022679"/>
    </source>
</evidence>
<organism evidence="16 17">
    <name type="scientific">Propionispira arboris</name>
    <dbReference type="NCBI Taxonomy" id="84035"/>
    <lineage>
        <taxon>Bacteria</taxon>
        <taxon>Bacillati</taxon>
        <taxon>Bacillota</taxon>
        <taxon>Negativicutes</taxon>
        <taxon>Selenomonadales</taxon>
        <taxon>Selenomonadaceae</taxon>
        <taxon>Propionispira</taxon>
    </lineage>
</organism>
<dbReference type="PROSITE" id="PS51103">
    <property type="entry name" value="PTS_EIIC_TYPE_1"/>
    <property type="match status" value="1"/>
</dbReference>
<dbReference type="InterPro" id="IPR001996">
    <property type="entry name" value="PTS_IIB_1"/>
</dbReference>
<dbReference type="GO" id="GO:0016301">
    <property type="term" value="F:kinase activity"/>
    <property type="evidence" value="ECO:0007669"/>
    <property type="project" value="UniProtKB-KW"/>
</dbReference>
<dbReference type="PANTHER" id="PTHR30009:SF12">
    <property type="entry name" value="PHOSPHOTRANSFERASE IIC COMPONENT GLVC"/>
    <property type="match status" value="1"/>
</dbReference>
<dbReference type="SUPFAM" id="SSF55604">
    <property type="entry name" value="Glucose permease domain IIB"/>
    <property type="match status" value="1"/>
</dbReference>
<keyword evidence="7 12" id="KW-0812">Transmembrane</keyword>
<feature type="transmembrane region" description="Helical" evidence="12">
    <location>
        <begin position="283"/>
        <end position="305"/>
    </location>
</feature>
<keyword evidence="3" id="KW-1003">Cell membrane</keyword>
<feature type="domain" description="PTS EIIB type-1" evidence="14">
    <location>
        <begin position="456"/>
        <end position="538"/>
    </location>
</feature>
<dbReference type="PANTHER" id="PTHR30009">
    <property type="entry name" value="CYTOCHROME C-TYPE SYNTHESIS PROTEIN AND PTS TRANSMEMBRANE COMPONENT"/>
    <property type="match status" value="1"/>
</dbReference>
<keyword evidence="17" id="KW-1185">Reference proteome</keyword>
<dbReference type="PROSITE" id="PS51093">
    <property type="entry name" value="PTS_EIIA_TYPE_1"/>
    <property type="match status" value="1"/>
</dbReference>
<dbReference type="Proteomes" id="UP000199662">
    <property type="component" value="Unassembled WGS sequence"/>
</dbReference>
<evidence type="ECO:0000256" key="6">
    <source>
        <dbReference type="ARBA" id="ARBA00022683"/>
    </source>
</evidence>
<dbReference type="EMBL" id="FNZK01000008">
    <property type="protein sequence ID" value="SEJ46180.1"/>
    <property type="molecule type" value="Genomic_DNA"/>
</dbReference>
<evidence type="ECO:0000256" key="4">
    <source>
        <dbReference type="ARBA" id="ARBA00022597"/>
    </source>
</evidence>
<dbReference type="CDD" id="cd00212">
    <property type="entry name" value="PTS_IIB_glc"/>
    <property type="match status" value="1"/>
</dbReference>
<dbReference type="InterPro" id="IPR050429">
    <property type="entry name" value="PTS_Glucose_EIICBA"/>
</dbReference>
<dbReference type="Pfam" id="PF00358">
    <property type="entry name" value="PTS_EIIA_1"/>
    <property type="match status" value="1"/>
</dbReference>
<feature type="transmembrane region" description="Helical" evidence="12">
    <location>
        <begin position="359"/>
        <end position="380"/>
    </location>
</feature>
<comment type="subcellular location">
    <subcellularLocation>
        <location evidence="1">Cell membrane</location>
        <topology evidence="1">Multi-pass membrane protein</topology>
    </subcellularLocation>
</comment>
<dbReference type="PROSITE" id="PS00371">
    <property type="entry name" value="PTS_EIIA_TYPE_1_HIS"/>
    <property type="match status" value="1"/>
</dbReference>
<keyword evidence="10 12" id="KW-0472">Membrane</keyword>
<evidence type="ECO:0000256" key="3">
    <source>
        <dbReference type="ARBA" id="ARBA00022475"/>
    </source>
</evidence>
<evidence type="ECO:0000313" key="17">
    <source>
        <dbReference type="Proteomes" id="UP000199662"/>
    </source>
</evidence>
<dbReference type="InterPro" id="IPR001127">
    <property type="entry name" value="PTS_EIIA_1_perm"/>
</dbReference>
<dbReference type="Pfam" id="PF02378">
    <property type="entry name" value="PTS_EIIC"/>
    <property type="match status" value="1"/>
</dbReference>
<dbReference type="Pfam" id="PF00367">
    <property type="entry name" value="PTS_EIIB"/>
    <property type="match status" value="1"/>
</dbReference>
<keyword evidence="9 12" id="KW-1133">Transmembrane helix</keyword>
<feature type="domain" description="PTS EIIA type-1" evidence="13">
    <location>
        <begin position="566"/>
        <end position="671"/>
    </location>
</feature>
<proteinExistence type="predicted"/>
<dbReference type="GO" id="GO:0009401">
    <property type="term" value="P:phosphoenolpyruvate-dependent sugar phosphotransferase system"/>
    <property type="evidence" value="ECO:0007669"/>
    <property type="project" value="UniProtKB-KW"/>
</dbReference>
<accession>A0A1H6Z9E2</accession>
<feature type="transmembrane region" description="Helical" evidence="12">
    <location>
        <begin position="392"/>
        <end position="413"/>
    </location>
</feature>
<gene>
    <name evidence="16" type="ORF">SAMN05660742_10856</name>
</gene>
<dbReference type="InterPro" id="IPR011055">
    <property type="entry name" value="Dup_hybrid_motif"/>
</dbReference>
<evidence type="ECO:0000256" key="9">
    <source>
        <dbReference type="ARBA" id="ARBA00022989"/>
    </source>
</evidence>
<keyword evidence="8" id="KW-0418">Kinase</keyword>
<evidence type="ECO:0000259" key="14">
    <source>
        <dbReference type="PROSITE" id="PS51098"/>
    </source>
</evidence>
<feature type="transmembrane region" description="Helical" evidence="12">
    <location>
        <begin position="98"/>
        <end position="119"/>
    </location>
</feature>
<dbReference type="NCBIfam" id="TIGR00830">
    <property type="entry name" value="PTBA"/>
    <property type="match status" value="1"/>
</dbReference>
<dbReference type="RefSeq" id="WP_091831141.1">
    <property type="nucleotide sequence ID" value="NZ_FNZK01000008.1"/>
</dbReference>
<dbReference type="InterPro" id="IPR010975">
    <property type="entry name" value="PTS_IIBC_a_glc"/>
</dbReference>
<dbReference type="NCBIfam" id="TIGR02005">
    <property type="entry name" value="PTS-IIBC-alpha"/>
    <property type="match status" value="1"/>
</dbReference>
<keyword evidence="6" id="KW-0598">Phosphotransferase system</keyword>
<dbReference type="STRING" id="84035.SAMN05660742_10856"/>
<sequence>MVINKDVVMQNVQCFGGAMFTPVILFSFFGIMVSLSIIFKNPDIVGSLADKGSLWYAVWYVIEQGAWTVFAQMPLLFALSLPIGLAKKNQARACMEAFVIYVVFNYFVSGILTLAGPFFGVDYSLNAGGGTGLAMIANIKTLDIGMLGAILISGITVWLHNRLFDVDLPDYLGIFKGSSLVVAAGFFLMLPVAYFFCLIWPGIQHAIGTFQEFLKASDAIGVWLYTFCERILIPTGLHHFIYTPFIFGPAIVDGGIQQYWLQHLQDFATSSHSLKEMFPGAGFSLHGSSKIFGIPGIALAIYATAKPAKKKAVAGLLIPATITAVVCGITEPLEFTFLFVAPVLFLVHALLAATLAATLFMFGVVGSFGGGLIDAVVQNWVPLFKYHSTTYIIQIVVGLSFTAIYFFVFRYLILKNDYKTPGRTDEDEKLYSKAEYKAKKALEGKMGENVKIDERDLKAAVFLEALGGKNNIKDVTNCATRLRVTVVDDALVKSVSTFTKAGAHGLVKNGHAIQVIVGLSVPQIRERFEALLQDKMAEDVISGTEKSTMLKAFVSGKVIPITQVPDEMFSQKMMGDGVAVYPQTELVTAPADGEITMVMEGSGHAVGMRLESGVELLIHIGLDTVKMEGRGFQVKVKAGQKVKAGEELVKFDKNLIEQEGYSSLVILAVTNSTEYPFMKLSAGMTAKVNETVIATF</sequence>
<name>A0A1H6Z9E2_9FIRM</name>
<dbReference type="PROSITE" id="PS51098">
    <property type="entry name" value="PTS_EIIB_TYPE_1"/>
    <property type="match status" value="1"/>
</dbReference>
<feature type="transmembrane region" description="Helical" evidence="12">
    <location>
        <begin position="59"/>
        <end position="86"/>
    </location>
</feature>
<feature type="domain" description="PTS EIIC type-1" evidence="15">
    <location>
        <begin position="6"/>
        <end position="425"/>
    </location>
</feature>
<dbReference type="Gene3D" id="2.70.70.10">
    <property type="entry name" value="Glucose Permease (Domain IIA)"/>
    <property type="match status" value="1"/>
</dbReference>
<feature type="transmembrane region" description="Helical" evidence="12">
    <location>
        <begin position="180"/>
        <end position="203"/>
    </location>
</feature>
<dbReference type="NCBIfam" id="TIGR00826">
    <property type="entry name" value="EIIB_glc"/>
    <property type="match status" value="1"/>
</dbReference>
<keyword evidence="4" id="KW-0762">Sugar transport</keyword>
<dbReference type="GO" id="GO:0005886">
    <property type="term" value="C:plasma membrane"/>
    <property type="evidence" value="ECO:0007669"/>
    <property type="project" value="UniProtKB-SubCell"/>
</dbReference>
<dbReference type="AlphaFoldDB" id="A0A1H6Z9E2"/>
<feature type="transmembrane region" description="Helical" evidence="12">
    <location>
        <begin position="312"/>
        <end position="329"/>
    </location>
</feature>
<protein>
    <submittedName>
        <fullName evidence="16">PTS system, arbutin-like IIC component</fullName>
    </submittedName>
</protein>
<evidence type="ECO:0000256" key="7">
    <source>
        <dbReference type="ARBA" id="ARBA00022692"/>
    </source>
</evidence>
<dbReference type="PROSITE" id="PS01035">
    <property type="entry name" value="PTS_EIIB_TYPE_1_CYS"/>
    <property type="match status" value="1"/>
</dbReference>
<dbReference type="GO" id="GO:0090563">
    <property type="term" value="F:protein-phosphocysteine-sugar phosphotransferase activity"/>
    <property type="evidence" value="ECO:0007669"/>
    <property type="project" value="TreeGrafter"/>
</dbReference>
<dbReference type="FunFam" id="2.70.70.10:FF:000001">
    <property type="entry name" value="PTS system glucose-specific IIA component"/>
    <property type="match status" value="1"/>
</dbReference>
<keyword evidence="2" id="KW-0813">Transport</keyword>
<evidence type="ECO:0000259" key="15">
    <source>
        <dbReference type="PROSITE" id="PS51103"/>
    </source>
</evidence>
<dbReference type="Gene3D" id="3.30.1360.60">
    <property type="entry name" value="Glucose permease domain IIB"/>
    <property type="match status" value="1"/>
</dbReference>
<dbReference type="InterPro" id="IPR003352">
    <property type="entry name" value="PTS_EIIC"/>
</dbReference>
<evidence type="ECO:0000313" key="16">
    <source>
        <dbReference type="EMBL" id="SEJ46180.1"/>
    </source>
</evidence>
<dbReference type="InterPro" id="IPR013013">
    <property type="entry name" value="PTS_EIIC_1"/>
</dbReference>
<keyword evidence="5" id="KW-0808">Transferase</keyword>
<dbReference type="InterPro" id="IPR036878">
    <property type="entry name" value="Glu_permease_IIB"/>
</dbReference>
<feature type="transmembrane region" description="Helical" evidence="12">
    <location>
        <begin position="139"/>
        <end position="159"/>
    </location>
</feature>
<evidence type="ECO:0000256" key="10">
    <source>
        <dbReference type="ARBA" id="ARBA00023136"/>
    </source>
</evidence>
<reference evidence="16 17" key="1">
    <citation type="submission" date="2016-10" db="EMBL/GenBank/DDBJ databases">
        <authorList>
            <person name="de Groot N.N."/>
        </authorList>
    </citation>
    <scope>NUCLEOTIDE SEQUENCE [LARGE SCALE GENOMIC DNA]</scope>
    <source>
        <strain evidence="16 17">DSM 2179</strain>
    </source>
</reference>
<evidence type="ECO:0000256" key="12">
    <source>
        <dbReference type="SAM" id="Phobius"/>
    </source>
</evidence>